<dbReference type="InterPro" id="IPR018378">
    <property type="entry name" value="C-type_lectin_CS"/>
</dbReference>
<keyword evidence="4" id="KW-1185">Reference proteome</keyword>
<gene>
    <name evidence="3" type="ORF">OS493_000417</name>
</gene>
<dbReference type="SUPFAM" id="SSF49899">
    <property type="entry name" value="Concanavalin A-like lectins/glucanases"/>
    <property type="match status" value="1"/>
</dbReference>
<dbReference type="InterPro" id="IPR016187">
    <property type="entry name" value="CTDL_fold"/>
</dbReference>
<sequence length="325" mass="36432">MSRAGSQYHQMTVSEAVLQLPHVRKALPDGWYKFGSKLIKLFPERRTWGQARQSCQLIGGELVSINRKDSNQIIAHWILDGTDSDVSGSGAYATTPAVDFGKTSFTIASWVKLQRPVNDQSTIYSDWATPKKFLFSASSYSKLLFGGYDNTGASKPWLVAGSPPIGNWFHATGVLDRNRSDARLFLDGQKIVTGPVQSDTYLRENSHSVYHIGYKWDASQTHALRGYLRDLMIIGKALTDEELTKNITDPNNEPLDGVWIGLNDVTTEGAFRWPDGTHVTYTKWASNQPDNQYDYQDCVEMTIDEGTWDDTSCGRQLPFVCEKKS</sequence>
<dbReference type="AlphaFoldDB" id="A0A9X0AAP6"/>
<evidence type="ECO:0000313" key="3">
    <source>
        <dbReference type="EMBL" id="KAJ7394599.1"/>
    </source>
</evidence>
<dbReference type="InterPro" id="IPR001304">
    <property type="entry name" value="C-type_lectin-like"/>
</dbReference>
<proteinExistence type="predicted"/>
<dbReference type="EMBL" id="MU825396">
    <property type="protein sequence ID" value="KAJ7394599.1"/>
    <property type="molecule type" value="Genomic_DNA"/>
</dbReference>
<evidence type="ECO:0000259" key="2">
    <source>
        <dbReference type="PROSITE" id="PS50041"/>
    </source>
</evidence>
<dbReference type="Proteomes" id="UP001163046">
    <property type="component" value="Unassembled WGS sequence"/>
</dbReference>
<dbReference type="SUPFAM" id="SSF56436">
    <property type="entry name" value="C-type lectin-like"/>
    <property type="match status" value="1"/>
</dbReference>
<dbReference type="PANTHER" id="PTHR22803">
    <property type="entry name" value="MANNOSE, PHOSPHOLIPASE, LECTIN RECEPTOR RELATED"/>
    <property type="match status" value="1"/>
</dbReference>
<evidence type="ECO:0000256" key="1">
    <source>
        <dbReference type="ARBA" id="ARBA00023157"/>
    </source>
</evidence>
<protein>
    <recommendedName>
        <fullName evidence="2">C-type lectin domain-containing protein</fullName>
    </recommendedName>
</protein>
<dbReference type="Pfam" id="PF13385">
    <property type="entry name" value="Laminin_G_3"/>
    <property type="match status" value="1"/>
</dbReference>
<feature type="domain" description="C-type lectin" evidence="2">
    <location>
        <begin position="205"/>
        <end position="322"/>
    </location>
</feature>
<dbReference type="InterPro" id="IPR013320">
    <property type="entry name" value="ConA-like_dom_sf"/>
</dbReference>
<comment type="caution">
    <text evidence="3">The sequence shown here is derived from an EMBL/GenBank/DDBJ whole genome shotgun (WGS) entry which is preliminary data.</text>
</comment>
<reference evidence="3" key="1">
    <citation type="submission" date="2023-01" db="EMBL/GenBank/DDBJ databases">
        <title>Genome assembly of the deep-sea coral Lophelia pertusa.</title>
        <authorList>
            <person name="Herrera S."/>
            <person name="Cordes E."/>
        </authorList>
    </citation>
    <scope>NUCLEOTIDE SEQUENCE</scope>
    <source>
        <strain evidence="3">USNM1676648</strain>
        <tissue evidence="3">Polyp</tissue>
    </source>
</reference>
<dbReference type="Gene3D" id="3.10.100.10">
    <property type="entry name" value="Mannose-Binding Protein A, subunit A"/>
    <property type="match status" value="2"/>
</dbReference>
<dbReference type="InterPro" id="IPR050111">
    <property type="entry name" value="C-type_lectin/snaclec_domain"/>
</dbReference>
<dbReference type="Pfam" id="PF00059">
    <property type="entry name" value="Lectin_C"/>
    <property type="match status" value="1"/>
</dbReference>
<dbReference type="OrthoDB" id="5945899at2759"/>
<dbReference type="InterPro" id="IPR016186">
    <property type="entry name" value="C-type_lectin-like/link_sf"/>
</dbReference>
<organism evidence="3 4">
    <name type="scientific">Desmophyllum pertusum</name>
    <dbReference type="NCBI Taxonomy" id="174260"/>
    <lineage>
        <taxon>Eukaryota</taxon>
        <taxon>Metazoa</taxon>
        <taxon>Cnidaria</taxon>
        <taxon>Anthozoa</taxon>
        <taxon>Hexacorallia</taxon>
        <taxon>Scleractinia</taxon>
        <taxon>Caryophylliina</taxon>
        <taxon>Caryophylliidae</taxon>
        <taxon>Desmophyllum</taxon>
    </lineage>
</organism>
<keyword evidence="1" id="KW-1015">Disulfide bond</keyword>
<dbReference type="PROSITE" id="PS50041">
    <property type="entry name" value="C_TYPE_LECTIN_2"/>
    <property type="match status" value="1"/>
</dbReference>
<evidence type="ECO:0000313" key="4">
    <source>
        <dbReference type="Proteomes" id="UP001163046"/>
    </source>
</evidence>
<accession>A0A9X0AAP6</accession>
<dbReference type="SMART" id="SM00034">
    <property type="entry name" value="CLECT"/>
    <property type="match status" value="1"/>
</dbReference>
<name>A0A9X0AAP6_9CNID</name>
<dbReference type="PROSITE" id="PS00615">
    <property type="entry name" value="C_TYPE_LECTIN_1"/>
    <property type="match status" value="1"/>
</dbReference>